<gene>
    <name evidence="4" type="primary">LOC101506742</name>
</gene>
<evidence type="ECO:0000256" key="1">
    <source>
        <dbReference type="SAM" id="MobiDB-lite"/>
    </source>
</evidence>
<dbReference type="AlphaFoldDB" id="A0A1S2Y1N6"/>
<protein>
    <submittedName>
        <fullName evidence="4">Uncharacterized protein LOC101506742</fullName>
    </submittedName>
</protein>
<evidence type="ECO:0000256" key="2">
    <source>
        <dbReference type="SAM" id="Phobius"/>
    </source>
</evidence>
<reference evidence="3" key="1">
    <citation type="journal article" date="2013" name="Nat. Biotechnol.">
        <title>Draft genome sequence of chickpea (Cicer arietinum) provides a resource for trait improvement.</title>
        <authorList>
            <person name="Varshney R.K."/>
            <person name="Song C."/>
            <person name="Saxena R.K."/>
            <person name="Azam S."/>
            <person name="Yu S."/>
            <person name="Sharpe A.G."/>
            <person name="Cannon S."/>
            <person name="Baek J."/>
            <person name="Rosen B.D."/>
            <person name="Tar'an B."/>
            <person name="Millan T."/>
            <person name="Zhang X."/>
            <person name="Ramsay L.D."/>
            <person name="Iwata A."/>
            <person name="Wang Y."/>
            <person name="Nelson W."/>
            <person name="Farmer A.D."/>
            <person name="Gaur P.M."/>
            <person name="Soderlund C."/>
            <person name="Penmetsa R.V."/>
            <person name="Xu C."/>
            <person name="Bharti A.K."/>
            <person name="He W."/>
            <person name="Winter P."/>
            <person name="Zhao S."/>
            <person name="Hane J.K."/>
            <person name="Carrasquilla-Garcia N."/>
            <person name="Condie J.A."/>
            <person name="Upadhyaya H.D."/>
            <person name="Luo M.C."/>
            <person name="Thudi M."/>
            <person name="Gowda C.L."/>
            <person name="Singh N.P."/>
            <person name="Lichtenzveig J."/>
            <person name="Gali K.K."/>
            <person name="Rubio J."/>
            <person name="Nadarajan N."/>
            <person name="Dolezel J."/>
            <person name="Bansal K.C."/>
            <person name="Xu X."/>
            <person name="Edwards D."/>
            <person name="Zhang G."/>
            <person name="Kahl G."/>
            <person name="Gil J."/>
            <person name="Singh K.B."/>
            <person name="Datta S.K."/>
            <person name="Jackson S.A."/>
            <person name="Wang J."/>
            <person name="Cook D.R."/>
        </authorList>
    </citation>
    <scope>NUCLEOTIDE SEQUENCE [LARGE SCALE GENOMIC DNA]</scope>
    <source>
        <strain evidence="3">cv. CDC Frontier</strain>
    </source>
</reference>
<dbReference type="KEGG" id="cam:101506742"/>
<dbReference type="RefSeq" id="XP_004497949.1">
    <property type="nucleotide sequence ID" value="XM_004497892.1"/>
</dbReference>
<keyword evidence="2" id="KW-0472">Membrane</keyword>
<dbReference type="GeneID" id="101506742"/>
<name>A0A1S2Y1N6_CICAR</name>
<accession>A0A1S2Y1N6</accession>
<proteinExistence type="predicted"/>
<keyword evidence="3" id="KW-1185">Reference proteome</keyword>
<sequence>MKCALSSKNKIQFINGSLPQLASTHPDFELWDRAKNMVISWITRTLSSHISQSTICIDTAYDICCYLRERFTKGNHFQIYDLLRDLHSIKQIDHNLSTFFTNLKILWDELEDLRPTPSCICSPTCKCNLSTIVNIFKQQEYVTCFLKGLNDNYANVRTQILLMDPLPSISNVYSMVVQREPNTNPTTLDNTAFHINSRNPSFGGQGPPQPARGRGRGPSKNQMFCTNCDKTNHTMETCYFKHGFPPGYRSHKPSTSNSDSANNNKTVHSAISTPGDLSTQLSKEDFKLLINLLHSSKQDFLIVTISLHIFLAPLSLINPYLYTMFSLYRNSNSDSHTQKMIGLVEHHNNLYVLKKSPVLSYDESVLPSNDSTSLDSISWTKGYVLFDIHTRDIFTSRNVVFYKHIFPYPSIDSINEHCIPNDVTYFTTLLFDDPIYIVDDIDHVSNISHNSHFDNHTNIITDSTNSPAPSLRKSSRTRQKLAYLQDFQ</sequence>
<reference evidence="4" key="2">
    <citation type="submission" date="2025-08" db="UniProtKB">
        <authorList>
            <consortium name="RefSeq"/>
        </authorList>
    </citation>
    <scope>IDENTIFICATION</scope>
    <source>
        <tissue evidence="4">Etiolated seedlings</tissue>
    </source>
</reference>
<organism evidence="3 4">
    <name type="scientific">Cicer arietinum</name>
    <name type="common">Chickpea</name>
    <name type="synonym">Garbanzo</name>
    <dbReference type="NCBI Taxonomy" id="3827"/>
    <lineage>
        <taxon>Eukaryota</taxon>
        <taxon>Viridiplantae</taxon>
        <taxon>Streptophyta</taxon>
        <taxon>Embryophyta</taxon>
        <taxon>Tracheophyta</taxon>
        <taxon>Spermatophyta</taxon>
        <taxon>Magnoliopsida</taxon>
        <taxon>eudicotyledons</taxon>
        <taxon>Gunneridae</taxon>
        <taxon>Pentapetalae</taxon>
        <taxon>rosids</taxon>
        <taxon>fabids</taxon>
        <taxon>Fabales</taxon>
        <taxon>Fabaceae</taxon>
        <taxon>Papilionoideae</taxon>
        <taxon>50 kb inversion clade</taxon>
        <taxon>NPAAA clade</taxon>
        <taxon>Hologalegina</taxon>
        <taxon>IRL clade</taxon>
        <taxon>Cicereae</taxon>
        <taxon>Cicer</taxon>
    </lineage>
</organism>
<evidence type="ECO:0000313" key="4">
    <source>
        <dbReference type="RefSeq" id="XP_004497949.1"/>
    </source>
</evidence>
<dbReference type="OrthoDB" id="1750137at2759"/>
<feature type="compositionally biased region" description="Polar residues" evidence="1">
    <location>
        <begin position="253"/>
        <end position="275"/>
    </location>
</feature>
<keyword evidence="2" id="KW-1133">Transmembrane helix</keyword>
<dbReference type="PANTHER" id="PTHR34222">
    <property type="entry name" value="GAG_PRE-INTEGRS DOMAIN-CONTAINING PROTEIN"/>
    <property type="match status" value="1"/>
</dbReference>
<dbReference type="eggNOG" id="KOG0017">
    <property type="taxonomic scope" value="Eukaryota"/>
</dbReference>
<feature type="region of interest" description="Disordered" evidence="1">
    <location>
        <begin position="249"/>
        <end position="275"/>
    </location>
</feature>
<dbReference type="PaxDb" id="3827-XP_004497949.1"/>
<evidence type="ECO:0000313" key="3">
    <source>
        <dbReference type="Proteomes" id="UP000087171"/>
    </source>
</evidence>
<keyword evidence="2" id="KW-0812">Transmembrane</keyword>
<dbReference type="Proteomes" id="UP000087171">
    <property type="component" value="Chromosome Ca4"/>
</dbReference>
<feature type="transmembrane region" description="Helical" evidence="2">
    <location>
        <begin position="300"/>
        <end position="322"/>
    </location>
</feature>
<dbReference type="PANTHER" id="PTHR34222:SF99">
    <property type="entry name" value="PROTEIN, PUTATIVE-RELATED"/>
    <property type="match status" value="1"/>
</dbReference>
<feature type="region of interest" description="Disordered" evidence="1">
    <location>
        <begin position="194"/>
        <end position="221"/>
    </location>
</feature>